<dbReference type="AlphaFoldDB" id="A0A6A5CAT6"/>
<feature type="region of interest" description="Disordered" evidence="2">
    <location>
        <begin position="772"/>
        <end position="814"/>
    </location>
</feature>
<reference evidence="3 4" key="1">
    <citation type="journal article" date="2019" name="Sci. Rep.">
        <title>Nanopore sequencing improves the draft genome of the human pathogenic amoeba Naegleria fowleri.</title>
        <authorList>
            <person name="Liechti N."/>
            <person name="Schurch N."/>
            <person name="Bruggmann R."/>
            <person name="Wittwer M."/>
        </authorList>
    </citation>
    <scope>NUCLEOTIDE SEQUENCE [LARGE SCALE GENOMIC DNA]</scope>
    <source>
        <strain evidence="3 4">ATCC 30894</strain>
    </source>
</reference>
<dbReference type="VEuPathDB" id="AmoebaDB:NfTy_019200"/>
<feature type="region of interest" description="Disordered" evidence="2">
    <location>
        <begin position="674"/>
        <end position="705"/>
    </location>
</feature>
<keyword evidence="4" id="KW-1185">Reference proteome</keyword>
<proteinExistence type="predicted"/>
<evidence type="ECO:0000313" key="3">
    <source>
        <dbReference type="EMBL" id="KAF0982485.1"/>
    </source>
</evidence>
<dbReference type="OMA" id="HECTEIT"/>
<comment type="caution">
    <text evidence="3">The sequence shown here is derived from an EMBL/GenBank/DDBJ whole genome shotgun (WGS) entry which is preliminary data.</text>
</comment>
<dbReference type="GeneID" id="68118630"/>
<dbReference type="Proteomes" id="UP000444721">
    <property type="component" value="Unassembled WGS sequence"/>
</dbReference>
<organism evidence="3 4">
    <name type="scientific">Naegleria fowleri</name>
    <name type="common">Brain eating amoeba</name>
    <dbReference type="NCBI Taxonomy" id="5763"/>
    <lineage>
        <taxon>Eukaryota</taxon>
        <taxon>Discoba</taxon>
        <taxon>Heterolobosea</taxon>
        <taxon>Tetramitia</taxon>
        <taxon>Eutetramitia</taxon>
        <taxon>Vahlkampfiidae</taxon>
        <taxon>Naegleria</taxon>
    </lineage>
</organism>
<feature type="compositionally biased region" description="Polar residues" evidence="2">
    <location>
        <begin position="799"/>
        <end position="814"/>
    </location>
</feature>
<dbReference type="VEuPathDB" id="AmoebaDB:FDP41_011415"/>
<feature type="region of interest" description="Disordered" evidence="2">
    <location>
        <begin position="321"/>
        <end position="342"/>
    </location>
</feature>
<feature type="compositionally biased region" description="Acidic residues" evidence="2">
    <location>
        <begin position="679"/>
        <end position="688"/>
    </location>
</feature>
<evidence type="ECO:0000313" key="4">
    <source>
        <dbReference type="Proteomes" id="UP000444721"/>
    </source>
</evidence>
<dbReference type="OrthoDB" id="1927454at2759"/>
<evidence type="ECO:0000256" key="1">
    <source>
        <dbReference type="SAM" id="Coils"/>
    </source>
</evidence>
<protein>
    <submittedName>
        <fullName evidence="3">Uncharacterized protein</fullName>
    </submittedName>
</protein>
<evidence type="ECO:0000256" key="2">
    <source>
        <dbReference type="SAM" id="MobiDB-lite"/>
    </source>
</evidence>
<feature type="region of interest" description="Disordered" evidence="2">
    <location>
        <begin position="147"/>
        <end position="169"/>
    </location>
</feature>
<name>A0A6A5CAT6_NAEFO</name>
<feature type="compositionally biased region" description="Basic and acidic residues" evidence="2">
    <location>
        <begin position="689"/>
        <end position="705"/>
    </location>
</feature>
<accession>A0A6A5CAT6</accession>
<dbReference type="EMBL" id="VFQX01000009">
    <property type="protein sequence ID" value="KAF0982485.1"/>
    <property type="molecule type" value="Genomic_DNA"/>
</dbReference>
<dbReference type="PANTHER" id="PTHR34894:SF5">
    <property type="entry name" value="EF-HAND DOMAIN-CONTAINING PROTEIN"/>
    <property type="match status" value="1"/>
</dbReference>
<keyword evidence="1" id="KW-0175">Coiled coil</keyword>
<gene>
    <name evidence="3" type="ORF">FDP41_011415</name>
</gene>
<dbReference type="RefSeq" id="XP_044567198.1">
    <property type="nucleotide sequence ID" value="XM_044701821.1"/>
</dbReference>
<dbReference type="PANTHER" id="PTHR34894">
    <property type="entry name" value="SAM-DEPENDENT METHYLTRANSFERASE RSMI, CONSERVED SITE"/>
    <property type="match status" value="1"/>
</dbReference>
<dbReference type="VEuPathDB" id="AmoebaDB:NF0029990"/>
<feature type="compositionally biased region" description="Basic and acidic residues" evidence="2">
    <location>
        <begin position="329"/>
        <end position="342"/>
    </location>
</feature>
<feature type="compositionally biased region" description="Polar residues" evidence="2">
    <location>
        <begin position="774"/>
        <end position="789"/>
    </location>
</feature>
<sequence length="1182" mass="136565">MLETDIQSSFIGITSKKITLSPRGDKEEEDEEEFTEPIIMKEEILIDAMNDISFTGSEMQASLEPMGFQFRRRIVGGQQVPAKSLELKGVDNSKLSSGVDKINNIKKKHERLKAFSPVRTKPSDFNGVTPAPTKTLVHVPLEELSSRKVETNTTKGSKKSTKQPEVIDESQLNIEITKERAFDESPIQDHTSEIIVNVIRQEPSDFSDNNQSDGLDVFKSKVIVPDEILDITLETKRMMEEDVSNMKSNLKKVSLSTQLDYFKRKSREVLSEPYKNHIFALDRRKYTQVMLKKSNSSGEEVDFEKKDESYLSLKLPQIDKKRKKRKTKKDLSPEKYAESAKNDSFKQWNNSIDMDLQETDFYDGSEELGIVDEVIKVASAKSVPQIPRSKIPKKYHIIEKSPIVTKEELEKQAVYNGDKRVWETTVFPSNKPVSRMEVVQLARTFELMLEEMNDSSQEHESLVEEEMRVLDTISSEISRQISVQCAERGILLNRVIYRFKKLVKKSVQAKEEAKQKIEGITSSNEHKTSALIEFYTDSIKSKEEILKKKEDENAELVKQIAKLKEQLRQTRKGIKAITSNFFTEKLMQEMVTKSLQVTPREPTPRNTEKLFTEEELKQKLEEMMAKEAELTISTVDRGVNTSLMEGVSLESVRAIERYNSLFATDYTVEVVEETPQQVEESEVTEETQTETKEDKPVEEKKEEPPVEIVYKDRDGNIISKERYEYLQKLSYGLVKDIGVQFITFSRPPMPPSNSIATQTLISEIKTVDEIDRMSPNSSLEFNNSKSGETNPRRTDDYNSRGTDSQNGVRSANSKRALTSEDFKHRMKLVKPEDIFLLFKEILESDKKTRKQSLRWLNRVILEVFNELTVSDFLYNTTGIIMTRKFVYDYFLLKFGLPSIALTHLSEFLINIKLKFKESIRVQMFCQFCPITEWIGQTSYPEYTIQTLQFYLKIIGITKSVLNKRALHELEDGSLFVSLAFVNNLMERLQLPLLLEELQDFILSIKDQSSDNFIYYDYLLKLLVELYYNKIILKKRRVAQQESRNVMAKPSGQQISITITSFKKMLKTFFKNLYVVRDKMNGPHEFVSKSDKVSKSYLLEVYHVTTSVFYELIESQVVDSDKQKHLKQLHSLLFSSMERQNLEDGMNSYRAFVIEVLSSVVDETHKIFAIMIQKLVPLVSRNV</sequence>
<feature type="coiled-coil region" evidence="1">
    <location>
        <begin position="532"/>
        <end position="580"/>
    </location>
</feature>